<evidence type="ECO:0000259" key="2">
    <source>
        <dbReference type="PROSITE" id="PS50263"/>
    </source>
</evidence>
<dbReference type="GO" id="GO:0016811">
    <property type="term" value="F:hydrolase activity, acting on carbon-nitrogen (but not peptide) bonds, in linear amides"/>
    <property type="evidence" value="ECO:0007669"/>
    <property type="project" value="TreeGrafter"/>
</dbReference>
<dbReference type="InterPro" id="IPR003010">
    <property type="entry name" value="C-N_Hydrolase"/>
</dbReference>
<evidence type="ECO:0000256" key="1">
    <source>
        <dbReference type="ARBA" id="ARBA00022801"/>
    </source>
</evidence>
<dbReference type="Pfam" id="PF00795">
    <property type="entry name" value="CN_hydrolase"/>
    <property type="match status" value="1"/>
</dbReference>
<dbReference type="Proteomes" id="UP000277424">
    <property type="component" value="Unassembled WGS sequence"/>
</dbReference>
<gene>
    <name evidence="3" type="ORF">BCL74_2434</name>
</gene>
<comment type="caution">
    <text evidence="3">The sequence shown here is derived from an EMBL/GenBank/DDBJ whole genome shotgun (WGS) entry which is preliminary data.</text>
</comment>
<dbReference type="EMBL" id="RBIG01000002">
    <property type="protein sequence ID" value="RKQ70486.1"/>
    <property type="molecule type" value="Genomic_DNA"/>
</dbReference>
<organism evidence="3 4">
    <name type="scientific">Oceanibaculum indicum</name>
    <dbReference type="NCBI Taxonomy" id="526216"/>
    <lineage>
        <taxon>Bacteria</taxon>
        <taxon>Pseudomonadati</taxon>
        <taxon>Pseudomonadota</taxon>
        <taxon>Alphaproteobacteria</taxon>
        <taxon>Rhodospirillales</taxon>
        <taxon>Oceanibaculaceae</taxon>
        <taxon>Oceanibaculum</taxon>
    </lineage>
</organism>
<dbReference type="Gene3D" id="3.60.110.10">
    <property type="entry name" value="Carbon-nitrogen hydrolase"/>
    <property type="match status" value="1"/>
</dbReference>
<dbReference type="RefSeq" id="WP_121220283.1">
    <property type="nucleotide sequence ID" value="NZ_RBIG01000002.1"/>
</dbReference>
<accession>A0A420WHP5</accession>
<dbReference type="PANTHER" id="PTHR43674">
    <property type="entry name" value="NITRILASE C965.09-RELATED"/>
    <property type="match status" value="1"/>
</dbReference>
<keyword evidence="1" id="KW-0378">Hydrolase</keyword>
<dbReference type="OrthoDB" id="9803803at2"/>
<evidence type="ECO:0000313" key="3">
    <source>
        <dbReference type="EMBL" id="RKQ70486.1"/>
    </source>
</evidence>
<dbReference type="CDD" id="cd07569">
    <property type="entry name" value="DCase"/>
    <property type="match status" value="1"/>
</dbReference>
<proteinExistence type="predicted"/>
<dbReference type="PANTHER" id="PTHR43674:SF12">
    <property type="entry name" value="NITRILASE C965.09-RELATED"/>
    <property type="match status" value="1"/>
</dbReference>
<dbReference type="PROSITE" id="PS50263">
    <property type="entry name" value="CN_HYDROLASE"/>
    <property type="match status" value="1"/>
</dbReference>
<name>A0A420WHP5_9PROT</name>
<sequence>MARIITAAAAQMGPIAREESRTSCVNRMIEMMREAKSRGVRYMVFPELALTTFFPRWYMEDWKEVETFFERTMPTKETLPLFEKAAEWGIGFYLGYAELTEDGHHYNTSILVNDKGRIVGKYRKVHLPGHSEHEPHRPWQHLEKRYFEPGDLGFPVWRTMGAIHGMAICNDRRWPETYRSMSLQGAEIISLGYNTPDENTSAFEPKHLRNFHNDLVVQASAYQNSCYVIATAKAGIEEGVGMIGGSLIAQPSGEIVAKAQTLEDELVVADLRLDLVQMGKETVFNFAKHRRIEHYGRITSQTGVELPPAGEVEGEDVLSGK</sequence>
<dbReference type="InterPro" id="IPR050345">
    <property type="entry name" value="Aliph_Amidase/BUP"/>
</dbReference>
<evidence type="ECO:0000313" key="4">
    <source>
        <dbReference type="Proteomes" id="UP000277424"/>
    </source>
</evidence>
<reference evidence="3 4" key="1">
    <citation type="submission" date="2018-10" db="EMBL/GenBank/DDBJ databases">
        <title>Comparative analysis of microorganisms from saline springs in Andes Mountain Range, Colombia.</title>
        <authorList>
            <person name="Rubin E."/>
        </authorList>
    </citation>
    <scope>NUCLEOTIDE SEQUENCE [LARGE SCALE GENOMIC DNA]</scope>
    <source>
        <strain evidence="3 4">USBA 36</strain>
    </source>
</reference>
<feature type="domain" description="CN hydrolase" evidence="2">
    <location>
        <begin position="5"/>
        <end position="273"/>
    </location>
</feature>
<protein>
    <recommendedName>
        <fullName evidence="2">CN hydrolase domain-containing protein</fullName>
    </recommendedName>
</protein>
<dbReference type="SUPFAM" id="SSF56317">
    <property type="entry name" value="Carbon-nitrogen hydrolase"/>
    <property type="match status" value="1"/>
</dbReference>
<dbReference type="AlphaFoldDB" id="A0A420WHP5"/>
<dbReference type="InterPro" id="IPR036526">
    <property type="entry name" value="C-N_Hydrolase_sf"/>
</dbReference>